<dbReference type="RefSeq" id="WP_159661794.1">
    <property type="nucleotide sequence ID" value="NZ_AQPF01000082.1"/>
</dbReference>
<dbReference type="Proteomes" id="UP000771797">
    <property type="component" value="Unassembled WGS sequence"/>
</dbReference>
<dbReference type="InterPro" id="IPR019949">
    <property type="entry name" value="CmoO-like"/>
</dbReference>
<evidence type="ECO:0000259" key="2">
    <source>
        <dbReference type="Pfam" id="PF00296"/>
    </source>
</evidence>
<comment type="caution">
    <text evidence="3">The sequence shown here is derived from an EMBL/GenBank/DDBJ whole genome shotgun (WGS) entry which is preliminary data.</text>
</comment>
<dbReference type="InterPro" id="IPR050766">
    <property type="entry name" value="Bact_Lucif_Oxidored"/>
</dbReference>
<name>A0ABQ6Y290_9GAMM</name>
<dbReference type="PANTHER" id="PTHR30137:SF6">
    <property type="entry name" value="LUCIFERASE-LIKE MONOOXYGENASE"/>
    <property type="match status" value="1"/>
</dbReference>
<feature type="domain" description="Luciferase-like" evidence="2">
    <location>
        <begin position="18"/>
        <end position="296"/>
    </location>
</feature>
<dbReference type="SUPFAM" id="SSF51679">
    <property type="entry name" value="Bacterial luciferase-like"/>
    <property type="match status" value="1"/>
</dbReference>
<organism evidence="3 4">
    <name type="scientific">Alcanivorax xiamenensis</name>
    <dbReference type="NCBI Taxonomy" id="1177156"/>
    <lineage>
        <taxon>Bacteria</taxon>
        <taxon>Pseudomonadati</taxon>
        <taxon>Pseudomonadota</taxon>
        <taxon>Gammaproteobacteria</taxon>
        <taxon>Oceanospirillales</taxon>
        <taxon>Alcanivoracaceae</taxon>
        <taxon>Alcanivorax</taxon>
    </lineage>
</organism>
<protein>
    <submittedName>
        <fullName evidence="3">Flavin dependent oxidoreductase</fullName>
    </submittedName>
</protein>
<dbReference type="InterPro" id="IPR011251">
    <property type="entry name" value="Luciferase-like_dom"/>
</dbReference>
<keyword evidence="4" id="KW-1185">Reference proteome</keyword>
<proteinExistence type="predicted"/>
<evidence type="ECO:0000313" key="4">
    <source>
        <dbReference type="Proteomes" id="UP000771797"/>
    </source>
</evidence>
<evidence type="ECO:0000256" key="1">
    <source>
        <dbReference type="ARBA" id="ARBA00007789"/>
    </source>
</evidence>
<dbReference type="Gene3D" id="3.20.20.30">
    <property type="entry name" value="Luciferase-like domain"/>
    <property type="match status" value="1"/>
</dbReference>
<dbReference type="EMBL" id="AQPF01000082">
    <property type="protein sequence ID" value="KAF0802000.1"/>
    <property type="molecule type" value="Genomic_DNA"/>
</dbReference>
<dbReference type="NCBIfam" id="TIGR03558">
    <property type="entry name" value="oxido_grp_1"/>
    <property type="match status" value="1"/>
</dbReference>
<dbReference type="PANTHER" id="PTHR30137">
    <property type="entry name" value="LUCIFERASE-LIKE MONOOXYGENASE"/>
    <property type="match status" value="1"/>
</dbReference>
<evidence type="ECO:0000313" key="3">
    <source>
        <dbReference type="EMBL" id="KAF0802000.1"/>
    </source>
</evidence>
<gene>
    <name evidence="3" type="ORF">A6D6_04182</name>
</gene>
<reference evidence="3 4" key="1">
    <citation type="submission" date="2012-09" db="EMBL/GenBank/DDBJ databases">
        <title>Genome Sequence of alkane-degrading Bacterium Alcanivorax sp. 6-D-6.</title>
        <authorList>
            <person name="Lai Q."/>
            <person name="Shao Z."/>
        </authorList>
    </citation>
    <scope>NUCLEOTIDE SEQUENCE [LARGE SCALE GENOMIC DNA]</scope>
    <source>
        <strain evidence="3 4">6-D-6</strain>
    </source>
</reference>
<sequence length="330" mass="36090">MTAYSVLDLCPILRGGDPTQSFRHSLDLARHAEQWGYTRYWVAEHHNMPGVASSATAVVIAHIAAGTQRIRVGSGGIMLPNHAPLVVAEQFGTLASLHPGRIDLGLGRAPGTDMETARALRRDLQSSAMEFPQDVQELMAYLDDPDPEQRVKAIPGVGTKVPVWLLGSSLFSAQLAARLGLPFAFASHFAPEALHDALAIYRDRFEPSRYLDKPYAAAGIGVYGADDNREAQGLFTSVQQQFTNLRRGRPGPLPPPLENMDAFWSPLERAGVEQALRCSMVGDKSTVTEGLREFLDKTQVDEVIITSGIFDHDARLRSYKMAAEILSELA</sequence>
<dbReference type="Pfam" id="PF00296">
    <property type="entry name" value="Bac_luciferase"/>
    <property type="match status" value="1"/>
</dbReference>
<dbReference type="InterPro" id="IPR036661">
    <property type="entry name" value="Luciferase-like_sf"/>
</dbReference>
<accession>A0ABQ6Y290</accession>
<comment type="similarity">
    <text evidence="1">To bacterial alkanal monooxygenase alpha and beta chains.</text>
</comment>